<evidence type="ECO:0000313" key="4">
    <source>
        <dbReference type="Proteomes" id="UP000215127"/>
    </source>
</evidence>
<feature type="compositionally biased region" description="Polar residues" evidence="1">
    <location>
        <begin position="182"/>
        <end position="193"/>
    </location>
</feature>
<dbReference type="Proteomes" id="UP000215127">
    <property type="component" value="Chromosome 7"/>
</dbReference>
<dbReference type="PANTHER" id="PTHR21561">
    <property type="entry name" value="INO80 COMPLEX SUBUNIT B"/>
    <property type="match status" value="1"/>
</dbReference>
<feature type="compositionally biased region" description="Low complexity" evidence="1">
    <location>
        <begin position="48"/>
        <end position="59"/>
    </location>
</feature>
<feature type="compositionally biased region" description="Polar residues" evidence="1">
    <location>
        <begin position="12"/>
        <end position="26"/>
    </location>
</feature>
<reference evidence="3 4" key="1">
    <citation type="submission" date="2016-06" db="EMBL/GenBank/DDBJ databases">
        <authorList>
            <person name="Kjaerup R.B."/>
            <person name="Dalgaard T.S."/>
            <person name="Juul-Madsen H.R."/>
        </authorList>
    </citation>
    <scope>NUCLEOTIDE SEQUENCE [LARGE SCALE GENOMIC DNA]</scope>
</reference>
<dbReference type="InterPro" id="IPR006880">
    <property type="entry name" value="INO80B_C"/>
</dbReference>
<gene>
    <name evidence="3" type="ORF">ZT3D7_G7794</name>
</gene>
<feature type="region of interest" description="Disordered" evidence="1">
    <location>
        <begin position="1"/>
        <end position="359"/>
    </location>
</feature>
<proteinExistence type="predicted"/>
<feature type="compositionally biased region" description="Low complexity" evidence="1">
    <location>
        <begin position="105"/>
        <end position="116"/>
    </location>
</feature>
<dbReference type="STRING" id="1276538.A0A1X7RZK9"/>
<dbReference type="AlphaFoldDB" id="A0A1X7RZK9"/>
<dbReference type="InterPro" id="IPR029523">
    <property type="entry name" value="INO80B/Ies2"/>
</dbReference>
<feature type="compositionally biased region" description="Acidic residues" evidence="1">
    <location>
        <begin position="156"/>
        <end position="171"/>
    </location>
</feature>
<accession>A0A1X7RZK9</accession>
<dbReference type="GO" id="GO:0006338">
    <property type="term" value="P:chromatin remodeling"/>
    <property type="evidence" value="ECO:0007669"/>
    <property type="project" value="InterPro"/>
</dbReference>
<dbReference type="SMART" id="SM01406">
    <property type="entry name" value="PAPA-1"/>
    <property type="match status" value="1"/>
</dbReference>
<feature type="compositionally biased region" description="Basic and acidic residues" evidence="1">
    <location>
        <begin position="289"/>
        <end position="320"/>
    </location>
</feature>
<dbReference type="GO" id="GO:0031011">
    <property type="term" value="C:Ino80 complex"/>
    <property type="evidence" value="ECO:0007669"/>
    <property type="project" value="InterPro"/>
</dbReference>
<feature type="domain" description="INO80 complex subunit B-like conserved region" evidence="2">
    <location>
        <begin position="293"/>
        <end position="380"/>
    </location>
</feature>
<dbReference type="PANTHER" id="PTHR21561:SF12">
    <property type="entry name" value="INO80 COMPLEX SUBUNIT B"/>
    <property type="match status" value="1"/>
</dbReference>
<feature type="compositionally biased region" description="Acidic residues" evidence="1">
    <location>
        <begin position="120"/>
        <end position="144"/>
    </location>
</feature>
<dbReference type="EMBL" id="LT853698">
    <property type="protein sequence ID" value="SMQ52641.1"/>
    <property type="molecule type" value="Genomic_DNA"/>
</dbReference>
<sequence length="402" mass="44022">MDHPERNKRLKSSSGRPISTSDSGASNLPAYQPPQQIIGGARGGSGPGSSRPSASIARPANGAGSLRLTVKAPPSKLRQATSGGSIPPNPYADQSESDDTPAPAPRTARATRNPRTVIDPESDEDEDEDEDEDADGEDLDEDDVNGQLDQQLLGNEDSEEDADGEDDEDMDDHPTPPVIKQQRGTASVRSNITVAPPPSKALKSVEAKEMEDDDDDEELSELESNDDLGNDQDEDNDDEEEDSGSDEDDENSRSATPDLTKLTKRQRAAFEEDPSLMALSNEALKKKHLTDEEHVQRRAEMARRRKNLSEKRNEEEKMETINKLLQKQAPKRRTRAEIAAANAAEHSGEEDEEGRPKPNSLYVRWVSNKDGSRVGVPEEWLHAPVGDVFRRPGGGRLIEEVA</sequence>
<name>A0A1X7RZK9_ZYMT9</name>
<evidence type="ECO:0000256" key="1">
    <source>
        <dbReference type="SAM" id="MobiDB-lite"/>
    </source>
</evidence>
<keyword evidence="4" id="KW-1185">Reference proteome</keyword>
<dbReference type="Pfam" id="PF04795">
    <property type="entry name" value="PAPA-1"/>
    <property type="match status" value="1"/>
</dbReference>
<evidence type="ECO:0000259" key="2">
    <source>
        <dbReference type="SMART" id="SM01406"/>
    </source>
</evidence>
<protein>
    <recommendedName>
        <fullName evidence="2">INO80 complex subunit B-like conserved region domain-containing protein</fullName>
    </recommendedName>
</protein>
<evidence type="ECO:0000313" key="3">
    <source>
        <dbReference type="EMBL" id="SMQ52641.1"/>
    </source>
</evidence>
<feature type="compositionally biased region" description="Acidic residues" evidence="1">
    <location>
        <begin position="209"/>
        <end position="250"/>
    </location>
</feature>
<organism evidence="3 4">
    <name type="scientific">Zymoseptoria tritici (strain ST99CH_3D7)</name>
    <dbReference type="NCBI Taxonomy" id="1276538"/>
    <lineage>
        <taxon>Eukaryota</taxon>
        <taxon>Fungi</taxon>
        <taxon>Dikarya</taxon>
        <taxon>Ascomycota</taxon>
        <taxon>Pezizomycotina</taxon>
        <taxon>Dothideomycetes</taxon>
        <taxon>Dothideomycetidae</taxon>
        <taxon>Mycosphaerellales</taxon>
        <taxon>Mycosphaerellaceae</taxon>
        <taxon>Zymoseptoria</taxon>
    </lineage>
</organism>